<keyword evidence="1" id="KW-0812">Transmembrane</keyword>
<keyword evidence="1" id="KW-1133">Transmembrane helix</keyword>
<dbReference type="Gene3D" id="3.20.20.450">
    <property type="entry name" value="EAL domain"/>
    <property type="match status" value="1"/>
</dbReference>
<dbReference type="Pfam" id="PF00990">
    <property type="entry name" value="GGDEF"/>
    <property type="match status" value="1"/>
</dbReference>
<dbReference type="PANTHER" id="PTHR44757">
    <property type="entry name" value="DIGUANYLATE CYCLASE DGCP"/>
    <property type="match status" value="1"/>
</dbReference>
<protein>
    <submittedName>
        <fullName evidence="4">GGDEF domain-containing protein</fullName>
    </submittedName>
</protein>
<dbReference type="Gene3D" id="3.30.70.270">
    <property type="match status" value="1"/>
</dbReference>
<feature type="domain" description="EAL" evidence="2">
    <location>
        <begin position="458"/>
        <end position="710"/>
    </location>
</feature>
<dbReference type="InterPro" id="IPR052155">
    <property type="entry name" value="Biofilm_reg_signaling"/>
</dbReference>
<feature type="domain" description="GGDEF" evidence="3">
    <location>
        <begin position="319"/>
        <end position="449"/>
    </location>
</feature>
<dbReference type="InterPro" id="IPR035919">
    <property type="entry name" value="EAL_sf"/>
</dbReference>
<feature type="transmembrane region" description="Helical" evidence="1">
    <location>
        <begin position="244"/>
        <end position="262"/>
    </location>
</feature>
<feature type="transmembrane region" description="Helical" evidence="1">
    <location>
        <begin position="153"/>
        <end position="171"/>
    </location>
</feature>
<sequence>MSAPAAPRGPFPVNGLVAGYVVVAVAAGLGRWWSPAGASLLLGLATAVVLAAAPVLYPVRDAAGWLALAASAVLFTTVDVIYPLPSAPVHLVDVLYVPVYALYVVALRRMTRGVARSGDFWDAGVLAAGLVVVLVLLTLTGRASRADARNLSLLYPLADLVILALSVRLTMVSRRPSAWLLIAAAIWLLASGFVTALSADPVADWLYQTLRTGFLACWGLAALWPPPQRFGADGELDRGPRVWLFALVVLLVPAGLLIQAARADHTRGMVVAVACAAAGMFVVARLGAAARATATDPVTGLMVLPVLLTDARAQLAAGKDPTLFLVELDQFHVVSETVGRRGADEVLRRIARQLVRAAGDARVARGSLERFAVLADLPAAEGAGDRLAAGLAAAVARPMIVDGQRVHPAYSLGYATAATGDVDDLILNTEVALHAAKNAGPSARIAYHPGLRETGRQQAMLIADLREAIGGGQLLLEYQPIAVLADGLIVGFEALVRWQHPRLGRLGPDRFVHLAESEGLIGDLGAWVLSQGVAGAVTLNTAAGRPVFVDINVSPVQFGPRLTQDLHHALTGHAVDPAMVVLEVTETMLGSDRQWLAGELGKLKATGARVAVDDFGTGYSSLARLRDLPVDIIKIDRMFVSGLTPGAPAQMIAGILQIAASLDMDVVAEGIEQTTERDLLAELGCRLGQGYLYSRPIGLAQAQAMILAGPLIR</sequence>
<gene>
    <name evidence="4" type="ORF">EAS64_00190</name>
</gene>
<dbReference type="Pfam" id="PF00563">
    <property type="entry name" value="EAL"/>
    <property type="match status" value="1"/>
</dbReference>
<dbReference type="SUPFAM" id="SSF141868">
    <property type="entry name" value="EAL domain-like"/>
    <property type="match status" value="1"/>
</dbReference>
<keyword evidence="1" id="KW-0472">Membrane</keyword>
<dbReference type="SMART" id="SM00052">
    <property type="entry name" value="EAL"/>
    <property type="match status" value="1"/>
</dbReference>
<evidence type="ECO:0000259" key="2">
    <source>
        <dbReference type="PROSITE" id="PS50883"/>
    </source>
</evidence>
<dbReference type="InterPro" id="IPR001633">
    <property type="entry name" value="EAL_dom"/>
</dbReference>
<dbReference type="SUPFAM" id="SSF55073">
    <property type="entry name" value="Nucleotide cyclase"/>
    <property type="match status" value="1"/>
</dbReference>
<dbReference type="EMBL" id="RPFW01000001">
    <property type="protein sequence ID" value="TVZ05934.1"/>
    <property type="molecule type" value="Genomic_DNA"/>
</dbReference>
<proteinExistence type="predicted"/>
<name>A0A6P2C3I0_9ACTN</name>
<dbReference type="RefSeq" id="WP_145850687.1">
    <property type="nucleotide sequence ID" value="NZ_RPFW01000001.1"/>
</dbReference>
<accession>A0A6P2C3I0</accession>
<feature type="transmembrane region" description="Helical" evidence="1">
    <location>
        <begin position="64"/>
        <end position="84"/>
    </location>
</feature>
<evidence type="ECO:0000313" key="4">
    <source>
        <dbReference type="EMBL" id="TVZ05934.1"/>
    </source>
</evidence>
<dbReference type="AlphaFoldDB" id="A0A6P2C3I0"/>
<dbReference type="OrthoDB" id="23692at2"/>
<dbReference type="InterPro" id="IPR000160">
    <property type="entry name" value="GGDEF_dom"/>
</dbReference>
<comment type="caution">
    <text evidence="4">The sequence shown here is derived from an EMBL/GenBank/DDBJ whole genome shotgun (WGS) entry which is preliminary data.</text>
</comment>
<dbReference type="PROSITE" id="PS50883">
    <property type="entry name" value="EAL"/>
    <property type="match status" value="1"/>
</dbReference>
<dbReference type="SMART" id="SM00267">
    <property type="entry name" value="GGDEF"/>
    <property type="match status" value="1"/>
</dbReference>
<dbReference type="CDD" id="cd01948">
    <property type="entry name" value="EAL"/>
    <property type="match status" value="1"/>
</dbReference>
<reference evidence="4 5" key="1">
    <citation type="submission" date="2018-11" db="EMBL/GenBank/DDBJ databases">
        <title>Trebonia kvetii gen.nov., sp.nov., a novel acidophilic actinobacterium, and proposal of the new actinobacterial family Treboniaceae fam. nov.</title>
        <authorList>
            <person name="Rapoport D."/>
            <person name="Sagova-Mareckova M."/>
            <person name="Sedlacek I."/>
            <person name="Provaznik J."/>
            <person name="Kralova S."/>
            <person name="Pavlinic D."/>
            <person name="Benes V."/>
            <person name="Kopecky J."/>
        </authorList>
    </citation>
    <scope>NUCLEOTIDE SEQUENCE [LARGE SCALE GENOMIC DNA]</scope>
    <source>
        <strain evidence="4 5">15Tr583</strain>
    </source>
</reference>
<dbReference type="PANTHER" id="PTHR44757:SF2">
    <property type="entry name" value="BIOFILM ARCHITECTURE MAINTENANCE PROTEIN MBAA"/>
    <property type="match status" value="1"/>
</dbReference>
<evidence type="ECO:0000313" key="5">
    <source>
        <dbReference type="Proteomes" id="UP000460272"/>
    </source>
</evidence>
<dbReference type="InterPro" id="IPR029787">
    <property type="entry name" value="Nucleotide_cyclase"/>
</dbReference>
<evidence type="ECO:0000256" key="1">
    <source>
        <dbReference type="SAM" id="Phobius"/>
    </source>
</evidence>
<organism evidence="4 5">
    <name type="scientific">Trebonia kvetii</name>
    <dbReference type="NCBI Taxonomy" id="2480626"/>
    <lineage>
        <taxon>Bacteria</taxon>
        <taxon>Bacillati</taxon>
        <taxon>Actinomycetota</taxon>
        <taxon>Actinomycetes</taxon>
        <taxon>Streptosporangiales</taxon>
        <taxon>Treboniaceae</taxon>
        <taxon>Trebonia</taxon>
    </lineage>
</organism>
<feature type="transmembrane region" description="Helical" evidence="1">
    <location>
        <begin position="268"/>
        <end position="288"/>
    </location>
</feature>
<evidence type="ECO:0000259" key="3">
    <source>
        <dbReference type="PROSITE" id="PS50887"/>
    </source>
</evidence>
<dbReference type="Proteomes" id="UP000460272">
    <property type="component" value="Unassembled WGS sequence"/>
</dbReference>
<feature type="transmembrane region" description="Helical" evidence="1">
    <location>
        <begin position="120"/>
        <end position="141"/>
    </location>
</feature>
<feature type="transmembrane region" description="Helical" evidence="1">
    <location>
        <begin position="39"/>
        <end position="57"/>
    </location>
</feature>
<dbReference type="InterPro" id="IPR043128">
    <property type="entry name" value="Rev_trsase/Diguanyl_cyclase"/>
</dbReference>
<feature type="transmembrane region" description="Helical" evidence="1">
    <location>
        <begin position="90"/>
        <end position="108"/>
    </location>
</feature>
<keyword evidence="5" id="KW-1185">Reference proteome</keyword>
<feature type="transmembrane region" description="Helical" evidence="1">
    <location>
        <begin position="178"/>
        <end position="199"/>
    </location>
</feature>
<feature type="transmembrane region" description="Helical" evidence="1">
    <location>
        <begin position="12"/>
        <end position="33"/>
    </location>
</feature>
<dbReference type="PROSITE" id="PS50887">
    <property type="entry name" value="GGDEF"/>
    <property type="match status" value="1"/>
</dbReference>